<keyword evidence="6 11" id="KW-0808">Transferase</keyword>
<evidence type="ECO:0000313" key="15">
    <source>
        <dbReference type="EMBL" id="KGE71035.1"/>
    </source>
</evidence>
<keyword evidence="9 11" id="KW-0275">Fatty acid biosynthesis</keyword>
<dbReference type="EC" id="2.3.1.179" evidence="3 11"/>
<dbReference type="Proteomes" id="UP000029692">
    <property type="component" value="Unassembled WGS sequence"/>
</dbReference>
<dbReference type="Pfam" id="PF02801">
    <property type="entry name" value="Ketoacyl-synt_C"/>
    <property type="match status" value="1"/>
</dbReference>
<dbReference type="FunFam" id="3.40.47.10:FF:000018">
    <property type="entry name" value="3-oxoacyl-[acyl-carrier-protein] synthase 2"/>
    <property type="match status" value="1"/>
</dbReference>
<dbReference type="CDD" id="cd00834">
    <property type="entry name" value="KAS_I_II"/>
    <property type="match status" value="1"/>
</dbReference>
<dbReference type="UniPathway" id="UPA00094"/>
<dbReference type="Gene3D" id="3.40.47.10">
    <property type="match status" value="1"/>
</dbReference>
<evidence type="ECO:0000256" key="3">
    <source>
        <dbReference type="ARBA" id="ARBA00012356"/>
    </source>
</evidence>
<comment type="pathway">
    <text evidence="1 11">Lipid metabolism; fatty acid biosynthesis.</text>
</comment>
<dbReference type="NCBIfam" id="NF005589">
    <property type="entry name" value="PRK07314.1"/>
    <property type="match status" value="1"/>
</dbReference>
<dbReference type="OrthoDB" id="9808669at2"/>
<dbReference type="GO" id="GO:0006633">
    <property type="term" value="P:fatty acid biosynthetic process"/>
    <property type="evidence" value="ECO:0007669"/>
    <property type="project" value="UniProtKB-UniRule"/>
</dbReference>
<comment type="catalytic activity">
    <reaction evidence="11">
        <text>(9Z)-hexadecenoyl-[ACP] + malonyl-[ACP] + H(+) = 3-oxo-(11Z)-octadecenoyl-[ACP] + holo-[ACP] + CO2</text>
        <dbReference type="Rhea" id="RHEA:55040"/>
        <dbReference type="Rhea" id="RHEA-COMP:9623"/>
        <dbReference type="Rhea" id="RHEA-COMP:9685"/>
        <dbReference type="Rhea" id="RHEA-COMP:10800"/>
        <dbReference type="Rhea" id="RHEA-COMP:14074"/>
        <dbReference type="ChEBI" id="CHEBI:15378"/>
        <dbReference type="ChEBI" id="CHEBI:16526"/>
        <dbReference type="ChEBI" id="CHEBI:64479"/>
        <dbReference type="ChEBI" id="CHEBI:78449"/>
        <dbReference type="ChEBI" id="CHEBI:83989"/>
        <dbReference type="ChEBI" id="CHEBI:138538"/>
        <dbReference type="EC" id="2.3.1.179"/>
    </reaction>
</comment>
<evidence type="ECO:0000256" key="7">
    <source>
        <dbReference type="ARBA" id="ARBA00022832"/>
    </source>
</evidence>
<dbReference type="InterPro" id="IPR020841">
    <property type="entry name" value="PKS_Beta-ketoAc_synthase_dom"/>
</dbReference>
<dbReference type="GO" id="GO:0004315">
    <property type="term" value="F:3-oxoacyl-[acyl-carrier-protein] synthase activity"/>
    <property type="evidence" value="ECO:0007669"/>
    <property type="project" value="UniProtKB-UniRule"/>
</dbReference>
<comment type="caution">
    <text evidence="15">The sequence shown here is derived from an EMBL/GenBank/DDBJ whole genome shotgun (WGS) entry which is preliminary data.</text>
</comment>
<comment type="catalytic activity">
    <reaction evidence="11">
        <text>a fatty acyl-[ACP] + malonyl-[ACP] + H(+) = a 3-oxoacyl-[ACP] + holo-[ACP] + CO2</text>
        <dbReference type="Rhea" id="RHEA:22836"/>
        <dbReference type="Rhea" id="RHEA-COMP:9623"/>
        <dbReference type="Rhea" id="RHEA-COMP:9685"/>
        <dbReference type="Rhea" id="RHEA-COMP:9916"/>
        <dbReference type="Rhea" id="RHEA-COMP:14125"/>
        <dbReference type="ChEBI" id="CHEBI:15378"/>
        <dbReference type="ChEBI" id="CHEBI:16526"/>
        <dbReference type="ChEBI" id="CHEBI:64479"/>
        <dbReference type="ChEBI" id="CHEBI:78449"/>
        <dbReference type="ChEBI" id="CHEBI:78776"/>
        <dbReference type="ChEBI" id="CHEBI:138651"/>
    </reaction>
</comment>
<keyword evidence="8" id="KW-0443">Lipid metabolism</keyword>
<feature type="active site" description="For beta-ketoacyl synthase activity" evidence="12">
    <location>
        <position position="166"/>
    </location>
</feature>
<dbReference type="EMBL" id="JNUP01000071">
    <property type="protein sequence ID" value="KGE71035.1"/>
    <property type="molecule type" value="Genomic_DNA"/>
</dbReference>
<evidence type="ECO:0000313" key="16">
    <source>
        <dbReference type="Proteomes" id="UP000029692"/>
    </source>
</evidence>
<dbReference type="STRING" id="1480694.DC28_14055"/>
<evidence type="ECO:0000256" key="8">
    <source>
        <dbReference type="ARBA" id="ARBA00023098"/>
    </source>
</evidence>
<accession>A0A098QT31</accession>
<evidence type="ECO:0000256" key="12">
    <source>
        <dbReference type="PIRSR" id="PIRSR000447-1"/>
    </source>
</evidence>
<dbReference type="NCBIfam" id="TIGR03150">
    <property type="entry name" value="fabF"/>
    <property type="match status" value="1"/>
</dbReference>
<evidence type="ECO:0000256" key="2">
    <source>
        <dbReference type="ARBA" id="ARBA00008467"/>
    </source>
</evidence>
<dbReference type="SMART" id="SM00825">
    <property type="entry name" value="PKS_KS"/>
    <property type="match status" value="1"/>
</dbReference>
<dbReference type="PANTHER" id="PTHR11712:SF336">
    <property type="entry name" value="3-OXOACYL-[ACYL-CARRIER-PROTEIN] SYNTHASE, MITOCHONDRIAL"/>
    <property type="match status" value="1"/>
</dbReference>
<gene>
    <name evidence="15" type="ORF">DC28_14055</name>
</gene>
<dbReference type="SUPFAM" id="SSF53901">
    <property type="entry name" value="Thiolase-like"/>
    <property type="match status" value="2"/>
</dbReference>
<comment type="function">
    <text evidence="11">Involved in the type II fatty acid elongation cycle. Catalyzes the elongation of a wide range of acyl-ACP by the addition of two carbons from malonyl-ACP to an acyl acceptor. Can efficiently catalyze the conversion of palmitoleoyl-ACP (cis-hexadec-9-enoyl-ACP) to cis-vaccenoyl-ACP (cis-octadec-11-enoyl-ACP), an essential step in the thermal regulation of fatty acid composition.</text>
</comment>
<dbReference type="InterPro" id="IPR016039">
    <property type="entry name" value="Thiolase-like"/>
</dbReference>
<dbReference type="PROSITE" id="PS00606">
    <property type="entry name" value="KS3_1"/>
    <property type="match status" value="1"/>
</dbReference>
<dbReference type="AlphaFoldDB" id="A0A098QT31"/>
<evidence type="ECO:0000259" key="14">
    <source>
        <dbReference type="PROSITE" id="PS52004"/>
    </source>
</evidence>
<protein>
    <recommendedName>
        <fullName evidence="4 11">3-oxoacyl-[acyl-carrier-protein] synthase 2</fullName>
        <ecNumber evidence="3 11">2.3.1.179</ecNumber>
    </recommendedName>
</protein>
<keyword evidence="5 11" id="KW-0444">Lipid biosynthesis</keyword>
<keyword evidence="16" id="KW-1185">Reference proteome</keyword>
<evidence type="ECO:0000256" key="6">
    <source>
        <dbReference type="ARBA" id="ARBA00022679"/>
    </source>
</evidence>
<evidence type="ECO:0000256" key="13">
    <source>
        <dbReference type="RuleBase" id="RU003694"/>
    </source>
</evidence>
<dbReference type="InterPro" id="IPR017568">
    <property type="entry name" value="3-oxoacyl-ACP_synth-2"/>
</dbReference>
<dbReference type="InterPro" id="IPR018201">
    <property type="entry name" value="Ketoacyl_synth_AS"/>
</dbReference>
<keyword evidence="7" id="KW-0276">Fatty acid metabolism</keyword>
<dbReference type="PROSITE" id="PS52004">
    <property type="entry name" value="KS3_2"/>
    <property type="match status" value="1"/>
</dbReference>
<evidence type="ECO:0000256" key="1">
    <source>
        <dbReference type="ARBA" id="ARBA00005194"/>
    </source>
</evidence>
<feature type="domain" description="Ketosynthase family 3 (KS3)" evidence="14">
    <location>
        <begin position="3"/>
        <end position="416"/>
    </location>
</feature>
<evidence type="ECO:0000256" key="11">
    <source>
        <dbReference type="PIRNR" id="PIRNR000447"/>
    </source>
</evidence>
<dbReference type="InterPro" id="IPR000794">
    <property type="entry name" value="Beta-ketoacyl_synthase"/>
</dbReference>
<dbReference type="RefSeq" id="WP_037549780.1">
    <property type="nucleotide sequence ID" value="NZ_JNUP01000071.1"/>
</dbReference>
<evidence type="ECO:0000256" key="4">
    <source>
        <dbReference type="ARBA" id="ARBA00014657"/>
    </source>
</evidence>
<organism evidence="15 16">
    <name type="scientific">Spirochaeta lutea</name>
    <dbReference type="NCBI Taxonomy" id="1480694"/>
    <lineage>
        <taxon>Bacteria</taxon>
        <taxon>Pseudomonadati</taxon>
        <taxon>Spirochaetota</taxon>
        <taxon>Spirochaetia</taxon>
        <taxon>Spirochaetales</taxon>
        <taxon>Spirochaetaceae</taxon>
        <taxon>Spirochaeta</taxon>
    </lineage>
</organism>
<sequence>MNKRRVVITGVGAVSPLGNSVKESWENAKNGRSGIDRISHFDPELYGSKVAGEVRNFDMLSHYNDDFRKTAKRMDPFVHYVSAATKEALGQSGLPIKDNPFKVGVAVGSGIGGLVTQQQNGAGLANRGPKGVSPMYIPAMIGNIAAGIISMEHGIMGPNLATQTACATANHAMAVAYMMIQAGMLDAVVTGGTEDSVVEIAVAGFSNMRALSTKYNDSPQAASRPYDKGRDGFVIAEGAGVLILEEYEHAVKRGAPILAELASIGMSGDAYDLVVPHPEGAGALYSMQMAVDGAGITAGDIDYINAHGTSTPLGDIAESKAIYKLLKGDESRVTVGSTKGMHGHLLGATAALEAILCVQAIQEGIIPPNINIDEFDPGVALKPETINTQPLEKKVNVALSNSFGFGGHNSTIVLKSV</sequence>
<evidence type="ECO:0000256" key="5">
    <source>
        <dbReference type="ARBA" id="ARBA00022516"/>
    </source>
</evidence>
<dbReference type="eggNOG" id="COG0304">
    <property type="taxonomic scope" value="Bacteria"/>
</dbReference>
<keyword evidence="10 11" id="KW-0012">Acyltransferase</keyword>
<name>A0A098QT31_9SPIO</name>
<evidence type="ECO:0000256" key="10">
    <source>
        <dbReference type="ARBA" id="ARBA00023315"/>
    </source>
</evidence>
<dbReference type="InterPro" id="IPR014030">
    <property type="entry name" value="Ketoacyl_synth_N"/>
</dbReference>
<evidence type="ECO:0000256" key="9">
    <source>
        <dbReference type="ARBA" id="ARBA00023160"/>
    </source>
</evidence>
<comment type="similarity">
    <text evidence="2 11 13">Belongs to the thiolase-like superfamily. Beta-ketoacyl-ACP synthases family.</text>
</comment>
<dbReference type="Pfam" id="PF00109">
    <property type="entry name" value="ketoacyl-synt"/>
    <property type="match status" value="1"/>
</dbReference>
<dbReference type="InterPro" id="IPR014031">
    <property type="entry name" value="Ketoacyl_synth_C"/>
</dbReference>
<reference evidence="15 16" key="1">
    <citation type="submission" date="2014-05" db="EMBL/GenBank/DDBJ databases">
        <title>De novo Genome Sequence of Spirocheata sp.</title>
        <authorList>
            <person name="Shivani Y."/>
            <person name="Subhash Y."/>
            <person name="Tushar L."/>
            <person name="Sasikala C."/>
            <person name="Ramana C.V."/>
        </authorList>
    </citation>
    <scope>NUCLEOTIDE SEQUENCE [LARGE SCALE GENOMIC DNA]</scope>
    <source>
        <strain evidence="15 16">JC230</strain>
    </source>
</reference>
<proteinExistence type="inferred from homology"/>
<dbReference type="PANTHER" id="PTHR11712">
    <property type="entry name" value="POLYKETIDE SYNTHASE-RELATED"/>
    <property type="match status" value="1"/>
</dbReference>
<dbReference type="PIRSF" id="PIRSF000447">
    <property type="entry name" value="KAS_II"/>
    <property type="match status" value="1"/>
</dbReference>